<evidence type="ECO:0000259" key="6">
    <source>
        <dbReference type="Pfam" id="PF06803"/>
    </source>
</evidence>
<proteinExistence type="predicted"/>
<evidence type="ECO:0000256" key="4">
    <source>
        <dbReference type="ARBA" id="ARBA00023136"/>
    </source>
</evidence>
<evidence type="ECO:0000313" key="7">
    <source>
        <dbReference type="EMBL" id="ACK65858.1"/>
    </source>
</evidence>
<dbReference type="Pfam" id="PF06803">
    <property type="entry name" value="DUF1232"/>
    <property type="match status" value="1"/>
</dbReference>
<dbReference type="GO" id="GO:0012505">
    <property type="term" value="C:endomembrane system"/>
    <property type="evidence" value="ECO:0007669"/>
    <property type="project" value="UniProtKB-SubCell"/>
</dbReference>
<keyword evidence="3" id="KW-1133">Transmembrane helix</keyword>
<name>B7JX09_RIPO1</name>
<comment type="subcellular location">
    <subcellularLocation>
        <location evidence="1">Endomembrane system</location>
        <topology evidence="1">Multi-pass membrane protein</topology>
    </subcellularLocation>
</comment>
<dbReference type="OrthoDB" id="573033at2"/>
<dbReference type="RefSeq" id="WP_012595130.1">
    <property type="nucleotide sequence ID" value="NC_011726.1"/>
</dbReference>
<dbReference type="Proteomes" id="UP000008204">
    <property type="component" value="Chromosome"/>
</dbReference>
<dbReference type="eggNOG" id="COG3339">
    <property type="taxonomic scope" value="Bacteria"/>
</dbReference>
<evidence type="ECO:0000256" key="1">
    <source>
        <dbReference type="ARBA" id="ARBA00004127"/>
    </source>
</evidence>
<dbReference type="HOGENOM" id="CLU_176251_0_0_3"/>
<feature type="domain" description="DUF1232" evidence="6">
    <location>
        <begin position="18"/>
        <end position="54"/>
    </location>
</feature>
<dbReference type="InterPro" id="IPR010652">
    <property type="entry name" value="DUF1232"/>
</dbReference>
<accession>B7JX09</accession>
<evidence type="ECO:0000256" key="5">
    <source>
        <dbReference type="SAM" id="MobiDB-lite"/>
    </source>
</evidence>
<sequence length="96" mass="11172">MQWIYNWYRNAIRHPQYRWWVILGTLVYLISPLDISPDVFPIAGQIDDFVVTTLLFNELFQLIIDHFKSIKTPPETSQQSSKGETIDVDAVSVEDS</sequence>
<evidence type="ECO:0000256" key="3">
    <source>
        <dbReference type="ARBA" id="ARBA00022989"/>
    </source>
</evidence>
<organism evidence="7 8">
    <name type="scientific">Rippkaea orientalis (strain PCC 8801 / RF-1)</name>
    <name type="common">Cyanothece sp. (strain PCC 8801)</name>
    <dbReference type="NCBI Taxonomy" id="41431"/>
    <lineage>
        <taxon>Bacteria</taxon>
        <taxon>Bacillati</taxon>
        <taxon>Cyanobacteriota</taxon>
        <taxon>Cyanophyceae</taxon>
        <taxon>Oscillatoriophycideae</taxon>
        <taxon>Chroococcales</taxon>
        <taxon>Aphanothecaceae</taxon>
        <taxon>Rippkaea</taxon>
        <taxon>Rippkaea orientalis</taxon>
    </lineage>
</organism>
<feature type="compositionally biased region" description="Polar residues" evidence="5">
    <location>
        <begin position="74"/>
        <end position="83"/>
    </location>
</feature>
<gene>
    <name evidence="7" type="ordered locus">PCC8801_1813</name>
</gene>
<dbReference type="AlphaFoldDB" id="B7JX09"/>
<dbReference type="STRING" id="41431.PCC8801_1813"/>
<protein>
    <recommendedName>
        <fullName evidence="6">DUF1232 domain-containing protein</fullName>
    </recommendedName>
</protein>
<feature type="region of interest" description="Disordered" evidence="5">
    <location>
        <begin position="72"/>
        <end position="96"/>
    </location>
</feature>
<keyword evidence="2" id="KW-0812">Transmembrane</keyword>
<evidence type="ECO:0000313" key="8">
    <source>
        <dbReference type="Proteomes" id="UP000008204"/>
    </source>
</evidence>
<keyword evidence="8" id="KW-1185">Reference proteome</keyword>
<evidence type="ECO:0000256" key="2">
    <source>
        <dbReference type="ARBA" id="ARBA00022692"/>
    </source>
</evidence>
<dbReference type="EMBL" id="CP001287">
    <property type="protein sequence ID" value="ACK65858.1"/>
    <property type="molecule type" value="Genomic_DNA"/>
</dbReference>
<dbReference type="KEGG" id="cyp:PCC8801_1813"/>
<reference evidence="8" key="1">
    <citation type="journal article" date="2011" name="MBio">
        <title>Novel metabolic attributes of the genus Cyanothece, comprising a group of unicellular nitrogen-fixing Cyanobacteria.</title>
        <authorList>
            <person name="Bandyopadhyay A."/>
            <person name="Elvitigala T."/>
            <person name="Welsh E."/>
            <person name="Stockel J."/>
            <person name="Liberton M."/>
            <person name="Min H."/>
            <person name="Sherman L.A."/>
            <person name="Pakrasi H.B."/>
        </authorList>
    </citation>
    <scope>NUCLEOTIDE SEQUENCE [LARGE SCALE GENOMIC DNA]</scope>
    <source>
        <strain evidence="8">PCC 8801</strain>
    </source>
</reference>
<keyword evidence="4" id="KW-0472">Membrane</keyword>